<evidence type="ECO:0000256" key="10">
    <source>
        <dbReference type="SAM" id="Coils"/>
    </source>
</evidence>
<feature type="region of interest" description="Disordered" evidence="11">
    <location>
        <begin position="1123"/>
        <end position="1149"/>
    </location>
</feature>
<dbReference type="GO" id="GO:0005737">
    <property type="term" value="C:cytoplasm"/>
    <property type="evidence" value="ECO:0007669"/>
    <property type="project" value="TreeGrafter"/>
</dbReference>
<dbReference type="GO" id="GO:0005524">
    <property type="term" value="F:ATP binding"/>
    <property type="evidence" value="ECO:0007669"/>
    <property type="project" value="UniProtKB-UniRule"/>
</dbReference>
<organism evidence="13 14">
    <name type="scientific">Trichobilharzia regenti</name>
    <name type="common">Nasal bird schistosome</name>
    <dbReference type="NCBI Taxonomy" id="157069"/>
    <lineage>
        <taxon>Eukaryota</taxon>
        <taxon>Metazoa</taxon>
        <taxon>Spiralia</taxon>
        <taxon>Lophotrochozoa</taxon>
        <taxon>Platyhelminthes</taxon>
        <taxon>Trematoda</taxon>
        <taxon>Digenea</taxon>
        <taxon>Strigeidida</taxon>
        <taxon>Schistosomatoidea</taxon>
        <taxon>Schistosomatidae</taxon>
        <taxon>Trichobilharzia</taxon>
    </lineage>
</organism>
<keyword evidence="4 9" id="KW-0547">Nucleotide-binding</keyword>
<feature type="region of interest" description="Disordered" evidence="11">
    <location>
        <begin position="751"/>
        <end position="788"/>
    </location>
</feature>
<reference evidence="13" key="1">
    <citation type="submission" date="2022-06" db="EMBL/GenBank/DDBJ databases">
        <authorList>
            <person name="Berger JAMES D."/>
            <person name="Berger JAMES D."/>
        </authorList>
    </citation>
    <scope>NUCLEOTIDE SEQUENCE [LARGE SCALE GENOMIC DNA]</scope>
</reference>
<accession>A0AA85JVY9</accession>
<proteinExistence type="predicted"/>
<feature type="compositionally biased region" description="Low complexity" evidence="11">
    <location>
        <begin position="1123"/>
        <end position="1143"/>
    </location>
</feature>
<keyword evidence="2" id="KW-0723">Serine/threonine-protein kinase</keyword>
<evidence type="ECO:0000313" key="13">
    <source>
        <dbReference type="Proteomes" id="UP000050795"/>
    </source>
</evidence>
<feature type="region of interest" description="Disordered" evidence="11">
    <location>
        <begin position="1005"/>
        <end position="1026"/>
    </location>
</feature>
<evidence type="ECO:0000256" key="3">
    <source>
        <dbReference type="ARBA" id="ARBA00022679"/>
    </source>
</evidence>
<dbReference type="Gene3D" id="1.10.510.10">
    <property type="entry name" value="Transferase(Phosphotransferase) domain 1"/>
    <property type="match status" value="1"/>
</dbReference>
<dbReference type="WBParaSite" id="TREG1_40120.1">
    <property type="protein sequence ID" value="TREG1_40120.1"/>
    <property type="gene ID" value="TREG1_40120"/>
</dbReference>
<dbReference type="GO" id="GO:0004674">
    <property type="term" value="F:protein serine/threonine kinase activity"/>
    <property type="evidence" value="ECO:0007669"/>
    <property type="project" value="UniProtKB-KW"/>
</dbReference>
<keyword evidence="3" id="KW-0808">Transferase</keyword>
<feature type="compositionally biased region" description="Low complexity" evidence="11">
    <location>
        <begin position="435"/>
        <end position="451"/>
    </location>
</feature>
<feature type="region of interest" description="Disordered" evidence="11">
    <location>
        <begin position="932"/>
        <end position="961"/>
    </location>
</feature>
<dbReference type="PANTHER" id="PTHR47167">
    <property type="entry name" value="SERINE/THREONINE-PROTEIN KINASE TAO1-LIKE PROTEIN"/>
    <property type="match status" value="1"/>
</dbReference>
<comment type="catalytic activity">
    <reaction evidence="8">
        <text>L-seryl-[protein] + ATP = O-phospho-L-seryl-[protein] + ADP + H(+)</text>
        <dbReference type="Rhea" id="RHEA:17989"/>
        <dbReference type="Rhea" id="RHEA-COMP:9863"/>
        <dbReference type="Rhea" id="RHEA-COMP:11604"/>
        <dbReference type="ChEBI" id="CHEBI:15378"/>
        <dbReference type="ChEBI" id="CHEBI:29999"/>
        <dbReference type="ChEBI" id="CHEBI:30616"/>
        <dbReference type="ChEBI" id="CHEBI:83421"/>
        <dbReference type="ChEBI" id="CHEBI:456216"/>
        <dbReference type="EC" id="2.7.11.1"/>
    </reaction>
</comment>
<dbReference type="InterPro" id="IPR011009">
    <property type="entry name" value="Kinase-like_dom_sf"/>
</dbReference>
<feature type="compositionally biased region" description="Basic and acidic residues" evidence="11">
    <location>
        <begin position="403"/>
        <end position="417"/>
    </location>
</feature>
<dbReference type="Pfam" id="PF00069">
    <property type="entry name" value="Pkinase"/>
    <property type="match status" value="1"/>
</dbReference>
<dbReference type="PROSITE" id="PS00107">
    <property type="entry name" value="PROTEIN_KINASE_ATP"/>
    <property type="match status" value="1"/>
</dbReference>
<feature type="compositionally biased region" description="Basic and acidic residues" evidence="11">
    <location>
        <begin position="1039"/>
        <end position="1059"/>
    </location>
</feature>
<keyword evidence="5" id="KW-0418">Kinase</keyword>
<feature type="region of interest" description="Disordered" evidence="11">
    <location>
        <begin position="373"/>
        <end position="523"/>
    </location>
</feature>
<evidence type="ECO:0000256" key="4">
    <source>
        <dbReference type="ARBA" id="ARBA00022741"/>
    </source>
</evidence>
<comment type="catalytic activity">
    <reaction evidence="7">
        <text>L-threonyl-[protein] + ATP = O-phospho-L-threonyl-[protein] + ADP + H(+)</text>
        <dbReference type="Rhea" id="RHEA:46608"/>
        <dbReference type="Rhea" id="RHEA-COMP:11060"/>
        <dbReference type="Rhea" id="RHEA-COMP:11605"/>
        <dbReference type="ChEBI" id="CHEBI:15378"/>
        <dbReference type="ChEBI" id="CHEBI:30013"/>
        <dbReference type="ChEBI" id="CHEBI:30616"/>
        <dbReference type="ChEBI" id="CHEBI:61977"/>
        <dbReference type="ChEBI" id="CHEBI:456216"/>
        <dbReference type="EC" id="2.7.11.1"/>
    </reaction>
</comment>
<keyword evidence="10" id="KW-0175">Coiled coil</keyword>
<dbReference type="AlphaFoldDB" id="A0AA85JVY9"/>
<dbReference type="SUPFAM" id="SSF56112">
    <property type="entry name" value="Protein kinase-like (PK-like)"/>
    <property type="match status" value="1"/>
</dbReference>
<feature type="compositionally biased region" description="Polar residues" evidence="11">
    <location>
        <begin position="466"/>
        <end position="476"/>
    </location>
</feature>
<keyword evidence="13" id="KW-1185">Reference proteome</keyword>
<evidence type="ECO:0000259" key="12">
    <source>
        <dbReference type="PROSITE" id="PS50011"/>
    </source>
</evidence>
<evidence type="ECO:0000256" key="7">
    <source>
        <dbReference type="ARBA" id="ARBA00047899"/>
    </source>
</evidence>
<feature type="coiled-coil region" evidence="10">
    <location>
        <begin position="666"/>
        <end position="707"/>
    </location>
</feature>
<feature type="domain" description="Protein kinase" evidence="12">
    <location>
        <begin position="28"/>
        <end position="284"/>
    </location>
</feature>
<dbReference type="InterPro" id="IPR000719">
    <property type="entry name" value="Prot_kinase_dom"/>
</dbReference>
<evidence type="ECO:0000313" key="14">
    <source>
        <dbReference type="WBParaSite" id="TREG1_40120.1"/>
    </source>
</evidence>
<dbReference type="InterPro" id="IPR017441">
    <property type="entry name" value="Protein_kinase_ATP_BS"/>
</dbReference>
<evidence type="ECO:0000256" key="2">
    <source>
        <dbReference type="ARBA" id="ARBA00022527"/>
    </source>
</evidence>
<evidence type="ECO:0000256" key="5">
    <source>
        <dbReference type="ARBA" id="ARBA00022777"/>
    </source>
</evidence>
<feature type="binding site" evidence="9">
    <location>
        <position position="57"/>
    </location>
    <ligand>
        <name>ATP</name>
        <dbReference type="ChEBI" id="CHEBI:30616"/>
    </ligand>
</feature>
<evidence type="ECO:0000256" key="1">
    <source>
        <dbReference type="ARBA" id="ARBA00012513"/>
    </source>
</evidence>
<feature type="region of interest" description="Disordered" evidence="11">
    <location>
        <begin position="1038"/>
        <end position="1059"/>
    </location>
</feature>
<dbReference type="InterPro" id="IPR051234">
    <property type="entry name" value="TAO_STE20_kinase"/>
</dbReference>
<reference evidence="14" key="2">
    <citation type="submission" date="2023-11" db="UniProtKB">
        <authorList>
            <consortium name="WormBaseParasite"/>
        </authorList>
    </citation>
    <scope>IDENTIFICATION</scope>
</reference>
<feature type="compositionally biased region" description="Polar residues" evidence="11">
    <location>
        <begin position="510"/>
        <end position="523"/>
    </location>
</feature>
<protein>
    <recommendedName>
        <fullName evidence="1">non-specific serine/threonine protein kinase</fullName>
        <ecNumber evidence="1">2.7.11.1</ecNumber>
    </recommendedName>
</protein>
<dbReference type="PANTHER" id="PTHR47167:SF4">
    <property type="entry name" value="SERINE_THREONINE-PROTEIN KINASE TAO"/>
    <property type="match status" value="1"/>
</dbReference>
<evidence type="ECO:0000256" key="9">
    <source>
        <dbReference type="PROSITE-ProRule" id="PRU10141"/>
    </source>
</evidence>
<dbReference type="PROSITE" id="PS50011">
    <property type="entry name" value="PROTEIN_KINASE_DOM"/>
    <property type="match status" value="1"/>
</dbReference>
<evidence type="ECO:0000256" key="6">
    <source>
        <dbReference type="ARBA" id="ARBA00022840"/>
    </source>
</evidence>
<dbReference type="EC" id="2.7.11.1" evidence="1"/>
<dbReference type="Gene3D" id="3.30.200.20">
    <property type="entry name" value="Phosphorylase Kinase, domain 1"/>
    <property type="match status" value="1"/>
</dbReference>
<feature type="compositionally biased region" description="Low complexity" evidence="11">
    <location>
        <begin position="935"/>
        <end position="957"/>
    </location>
</feature>
<evidence type="ECO:0000256" key="8">
    <source>
        <dbReference type="ARBA" id="ARBA00048679"/>
    </source>
</evidence>
<sequence length="1180" mass="132729">MPKSLRTTVFKDPELSKYFSHQDPTTAFTDFRQIGCGSFGAVYYARNRTTGEVVAIKELKVDTKRKKSEEEWNDIVREIKFLSHLSHKNCVLPKGCYMKEQTPWLVMEYCIGSVADVLEVHKKPLREDEIACIVQEVLTGLDYLHSEKRIHRDIKAANILLTDSGGVKIGDFGSASFISPANSFVGTPFWIAPEVILAMEQGIYDVRVDVWSLGITCIEMAELEPPYFSATNPMAALYQIASNDAPRLVGGNWSDEFRNFVQFVLQKDMNERPFCSQAMAHPFLANVFRFTHILPELIQRTKAAVTAQENQISQKWKKILYESELNHSSSSVVANSSEESPTCRQAAFVYDDSSTEVEVSVRNSYRPRLISGLLRQSHEGSNMAEPERSLRRHDLRKGSNQPKRRDSNRCIDEDISHDSSSINDDVEYLAGDSCSNSVESASSDLSDSGNSPGQRHVYIPPKHSVSGISTDNSPSRTFDPDSGHGGSFDFNGAHPSPVSNRPTAHRLSAGDSSVTQHPQTSRPVQINSHLYANMDSNSDNHVYHSIVVESNNNDSGGGGGGHHGSVPEAVGCSTTPTKTQIIKTGSENFNRLSITSPRNDSGVVAETSRLAAMGISSPQETSSTVGHFATLKTSQMMRGQSSELDASNSAAAVALGFTQQGYGRGMANCRDQMNELKRLRNQHNKHLKQVEDKNKAEEESLKSRLNRDYEATKLVMRKEFMRLEEIHAAEIEKERKRAMSVESKLARQLETETKSELKSAKKSALGSISSHDSDCSGHSNPLEAIRKRRQDVSALETRKTKRLLLTQLQDIEMEQLRQYIRLQQKAAEEITSLLLRQHTELENLEINQLKRIQDLRINQLQNQHEAEMENLHQYFKRIEAGIQKRHCEETKNLPKYLKQKELQIRKQFRDAARIQKKQFKLLREERLKAARRSSELGTSSFSGTSESSGLNSSNSNNRPESVDLQGQLVMHLQDERQILENLKLEEKRKQADLEAQYNKSISELHERQNGKVESSHARENKEFKENRSEGVKILSSFQEKQRRDMLKQHQRQREDLENRIRARKESLEAAMKKNAESTKEESRKKTRRLMERHADALRAFDIETANLGIDNAAVVGSSSRISATSGIASGSSGSTASFSSSSGQRPSDWRHTTVIPGTIVCTLIYKEWLFNCSNSHEAAI</sequence>
<evidence type="ECO:0000256" key="11">
    <source>
        <dbReference type="SAM" id="MobiDB-lite"/>
    </source>
</evidence>
<name>A0AA85JVY9_TRIRE</name>
<dbReference type="SMART" id="SM00220">
    <property type="entry name" value="S_TKc"/>
    <property type="match status" value="1"/>
</dbReference>
<feature type="coiled-coil region" evidence="10">
    <location>
        <begin position="969"/>
        <end position="999"/>
    </location>
</feature>
<feature type="coiled-coil region" evidence="10">
    <location>
        <begin position="857"/>
        <end position="917"/>
    </location>
</feature>
<keyword evidence="6 9" id="KW-0067">ATP-binding</keyword>
<dbReference type="Proteomes" id="UP000050795">
    <property type="component" value="Unassembled WGS sequence"/>
</dbReference>